<sequence length="44" mass="4567">MGVGRFYFGKFGTGIAKLLTRHAAYLGDSSSGASVKAARFVSPS</sequence>
<protein>
    <submittedName>
        <fullName evidence="1">TM2 domain-containing protein</fullName>
    </submittedName>
</protein>
<organism evidence="1">
    <name type="scientific">Paenarthrobacter sp. AMU7</name>
    <dbReference type="NCBI Taxonomy" id="3162492"/>
    <lineage>
        <taxon>Bacteria</taxon>
        <taxon>Bacillati</taxon>
        <taxon>Actinomycetota</taxon>
        <taxon>Actinomycetes</taxon>
        <taxon>Micrococcales</taxon>
        <taxon>Micrococcaceae</taxon>
        <taxon>Paenarthrobacter</taxon>
    </lineage>
</organism>
<dbReference type="AlphaFoldDB" id="A0AB39YVM5"/>
<dbReference type="EMBL" id="CP165735">
    <property type="protein sequence ID" value="XDV73674.1"/>
    <property type="molecule type" value="Genomic_DNA"/>
</dbReference>
<name>A0AB39YVM5_9MICC</name>
<proteinExistence type="predicted"/>
<accession>A0AB39YVM5</accession>
<evidence type="ECO:0000313" key="1">
    <source>
        <dbReference type="EMBL" id="XDV73674.1"/>
    </source>
</evidence>
<reference evidence="1" key="1">
    <citation type="submission" date="2024-07" db="EMBL/GenBank/DDBJ databases">
        <authorList>
            <person name="Li J."/>
            <person name="Wei H."/>
            <person name="Ma J."/>
        </authorList>
    </citation>
    <scope>NUCLEOTIDE SEQUENCE</scope>
    <source>
        <strain evidence="1">AMU7</strain>
    </source>
</reference>
<gene>
    <name evidence="1" type="ORF">ABQM86_04600</name>
</gene>